<dbReference type="GO" id="GO:0016567">
    <property type="term" value="P:protein ubiquitination"/>
    <property type="evidence" value="ECO:0007669"/>
    <property type="project" value="UniProtKB-UniPathway"/>
</dbReference>
<evidence type="ECO:0000256" key="1">
    <source>
        <dbReference type="ARBA" id="ARBA00000900"/>
    </source>
</evidence>
<dbReference type="Gene3D" id="1.25.10.10">
    <property type="entry name" value="Leucine-rich Repeat Variant"/>
    <property type="match status" value="1"/>
</dbReference>
<evidence type="ECO:0000313" key="9">
    <source>
        <dbReference type="Proteomes" id="UP001652660"/>
    </source>
</evidence>
<dbReference type="SUPFAM" id="SSF48371">
    <property type="entry name" value="ARM repeat"/>
    <property type="match status" value="1"/>
</dbReference>
<evidence type="ECO:0000256" key="4">
    <source>
        <dbReference type="ARBA" id="ARBA00022679"/>
    </source>
</evidence>
<keyword evidence="4" id="KW-0808">Transferase</keyword>
<feature type="region of interest" description="Disordered" evidence="7">
    <location>
        <begin position="491"/>
        <end position="520"/>
    </location>
</feature>
<dbReference type="OrthoDB" id="7537227at2759"/>
<feature type="region of interest" description="Disordered" evidence="7">
    <location>
        <begin position="1"/>
        <end position="27"/>
    </location>
</feature>
<dbReference type="InterPro" id="IPR003613">
    <property type="entry name" value="Ubox_domain"/>
</dbReference>
<feature type="compositionally biased region" description="Acidic residues" evidence="7">
    <location>
        <begin position="492"/>
        <end position="510"/>
    </location>
</feature>
<evidence type="ECO:0000256" key="7">
    <source>
        <dbReference type="SAM" id="MobiDB-lite"/>
    </source>
</evidence>
<dbReference type="RefSeq" id="XP_027074981.2">
    <property type="nucleotide sequence ID" value="XM_027219180.2"/>
</dbReference>
<feature type="compositionally biased region" description="Polar residues" evidence="7">
    <location>
        <begin position="144"/>
        <end position="162"/>
    </location>
</feature>
<dbReference type="InterPro" id="IPR013083">
    <property type="entry name" value="Znf_RING/FYVE/PHD"/>
</dbReference>
<keyword evidence="9" id="KW-1185">Reference proteome</keyword>
<accession>A0A6P6TB77</accession>
<name>A0A6P6TB77_COFAR</name>
<dbReference type="InterPro" id="IPR000225">
    <property type="entry name" value="Armadillo"/>
</dbReference>
<proteinExistence type="predicted"/>
<keyword evidence="6" id="KW-0833">Ubl conjugation pathway</keyword>
<evidence type="ECO:0000256" key="5">
    <source>
        <dbReference type="ARBA" id="ARBA00022737"/>
    </source>
</evidence>
<dbReference type="InterPro" id="IPR016024">
    <property type="entry name" value="ARM-type_fold"/>
</dbReference>
<dbReference type="SMART" id="SM00504">
    <property type="entry name" value="Ubox"/>
    <property type="match status" value="1"/>
</dbReference>
<dbReference type="EC" id="2.3.2.27" evidence="3"/>
<comment type="pathway">
    <text evidence="2">Protein modification; protein ubiquitination.</text>
</comment>
<dbReference type="PROSITE" id="PS51698">
    <property type="entry name" value="U_BOX"/>
    <property type="match status" value="1"/>
</dbReference>
<comment type="catalytic activity">
    <reaction evidence="1">
        <text>S-ubiquitinyl-[E2 ubiquitin-conjugating enzyme]-L-cysteine + [acceptor protein]-L-lysine = [E2 ubiquitin-conjugating enzyme]-L-cysteine + N(6)-ubiquitinyl-[acceptor protein]-L-lysine.</text>
        <dbReference type="EC" id="2.3.2.27"/>
    </reaction>
</comment>
<dbReference type="Gene3D" id="3.30.40.10">
    <property type="entry name" value="Zinc/RING finger domain, C3HC4 (zinc finger)"/>
    <property type="match status" value="1"/>
</dbReference>
<reference evidence="9" key="1">
    <citation type="journal article" date="2025" name="Foods">
        <title>Unveiling the Microbial Signatures of Arabica Coffee Cherries: Insights into Ripeness Specific Diversity, Functional Traits, and Implications for Quality and Safety.</title>
        <authorList>
            <consortium name="RefSeq"/>
            <person name="Tenea G.N."/>
            <person name="Cifuentes V."/>
            <person name="Reyes P."/>
            <person name="Cevallos-Vallejos M."/>
        </authorList>
    </citation>
    <scope>NUCLEOTIDE SEQUENCE [LARGE SCALE GENOMIC DNA]</scope>
</reference>
<dbReference type="PANTHER" id="PTHR23315">
    <property type="entry name" value="U BOX DOMAIN-CONTAINING"/>
    <property type="match status" value="1"/>
</dbReference>
<dbReference type="PANTHER" id="PTHR23315:SF339">
    <property type="entry name" value="U-BOX DOMAIN-CONTAINING PROTEIN 40"/>
    <property type="match status" value="1"/>
</dbReference>
<gene>
    <name evidence="10" type="primary">LOC113699087</name>
</gene>
<evidence type="ECO:0000256" key="6">
    <source>
        <dbReference type="ARBA" id="ARBA00022786"/>
    </source>
</evidence>
<dbReference type="GO" id="GO:0061630">
    <property type="term" value="F:ubiquitin protein ligase activity"/>
    <property type="evidence" value="ECO:0007669"/>
    <property type="project" value="UniProtKB-EC"/>
</dbReference>
<protein>
    <recommendedName>
        <fullName evidence="3">RING-type E3 ubiquitin transferase</fullName>
        <ecNumber evidence="3">2.3.2.27</ecNumber>
    </recommendedName>
</protein>
<dbReference type="SUPFAM" id="SSF57850">
    <property type="entry name" value="RING/U-box"/>
    <property type="match status" value="1"/>
</dbReference>
<dbReference type="UniPathway" id="UPA00143"/>
<evidence type="ECO:0000259" key="8">
    <source>
        <dbReference type="PROSITE" id="PS51698"/>
    </source>
</evidence>
<dbReference type="InterPro" id="IPR011989">
    <property type="entry name" value="ARM-like"/>
</dbReference>
<feature type="compositionally biased region" description="Low complexity" evidence="7">
    <location>
        <begin position="163"/>
        <end position="172"/>
    </location>
</feature>
<keyword evidence="5" id="KW-0677">Repeat</keyword>
<evidence type="ECO:0000256" key="3">
    <source>
        <dbReference type="ARBA" id="ARBA00012483"/>
    </source>
</evidence>
<dbReference type="SMART" id="SM00185">
    <property type="entry name" value="ARM"/>
    <property type="match status" value="4"/>
</dbReference>
<evidence type="ECO:0000313" key="10">
    <source>
        <dbReference type="RefSeq" id="XP_027074981.2"/>
    </source>
</evidence>
<feature type="domain" description="U-box" evidence="8">
    <location>
        <begin position="40"/>
        <end position="114"/>
    </location>
</feature>
<dbReference type="Pfam" id="PF00514">
    <property type="entry name" value="Arm"/>
    <property type="match status" value="1"/>
</dbReference>
<dbReference type="GeneID" id="113699087"/>
<dbReference type="Proteomes" id="UP001652660">
    <property type="component" value="Chromosome 7c"/>
</dbReference>
<feature type="region of interest" description="Disordered" evidence="7">
    <location>
        <begin position="144"/>
        <end position="172"/>
    </location>
</feature>
<sequence length="520" mass="56637">MKTFSGSKQQRKREMGSGAKQKQLPKWKIHFEKSPKQKIQPPPEFVCPISGSLMVDPVIVSSGHSFERNCIDACKSLNFRPTLPDGSVPDFSTLIPNLALKSAILSWCHSTLFTLPPKPLDFCSAHNLVRTLLLASRSQQKPNHQLSVFSSQETELTRTPSQVSTSSEESVTAAAVISGPTTPLPLTTSPSCCCSSSSSSDIESSNHPSSLEEAEFVTKLRSSQVFEQEEALLSLRKLTRTQEESRVNLCTARLLSALRPLITSKHASVQVNSVAIVVNLSLENRNKVNIVRSGIVPPVIGVLRGGFPESQDHAAGALFSLALDDQNKTAIGVLGGLPPLLHALRSDSERTRHDSALALYHLSLVQSNRVKMVKMGSVQVLLGMARSGHMTGRILLVLCNLAASAEGRGAMLDGGAVGYFIEMLERENFESDSTRESCVGALYGLSHGGLRFKGLGKEANAEEVLKKLEEMGSERSKEKVRRILEVLKQKDEEEEAVDWEELLKSDDEDASSGRGRASIR</sequence>
<reference evidence="10" key="2">
    <citation type="submission" date="2025-08" db="UniProtKB">
        <authorList>
            <consortium name="RefSeq"/>
        </authorList>
    </citation>
    <scope>IDENTIFICATION</scope>
    <source>
        <tissue evidence="10">Leaves</tissue>
    </source>
</reference>
<organism evidence="9 10">
    <name type="scientific">Coffea arabica</name>
    <name type="common">Arabian coffee</name>
    <dbReference type="NCBI Taxonomy" id="13443"/>
    <lineage>
        <taxon>Eukaryota</taxon>
        <taxon>Viridiplantae</taxon>
        <taxon>Streptophyta</taxon>
        <taxon>Embryophyta</taxon>
        <taxon>Tracheophyta</taxon>
        <taxon>Spermatophyta</taxon>
        <taxon>Magnoliopsida</taxon>
        <taxon>eudicotyledons</taxon>
        <taxon>Gunneridae</taxon>
        <taxon>Pentapetalae</taxon>
        <taxon>asterids</taxon>
        <taxon>lamiids</taxon>
        <taxon>Gentianales</taxon>
        <taxon>Rubiaceae</taxon>
        <taxon>Ixoroideae</taxon>
        <taxon>Gardenieae complex</taxon>
        <taxon>Bertiereae - Coffeeae clade</taxon>
        <taxon>Coffeeae</taxon>
        <taxon>Coffea</taxon>
    </lineage>
</organism>
<dbReference type="Pfam" id="PF04564">
    <property type="entry name" value="U-box"/>
    <property type="match status" value="1"/>
</dbReference>
<evidence type="ECO:0000256" key="2">
    <source>
        <dbReference type="ARBA" id="ARBA00004906"/>
    </source>
</evidence>